<dbReference type="EMBL" id="JAGYPG010000001">
    <property type="protein sequence ID" value="MBS4193786.1"/>
    <property type="molecule type" value="Genomic_DNA"/>
</dbReference>
<evidence type="ECO:0000313" key="2">
    <source>
        <dbReference type="EMBL" id="MBS4193786.1"/>
    </source>
</evidence>
<accession>A0A942TBK8</accession>
<dbReference type="RefSeq" id="WP_213123027.1">
    <property type="nucleotide sequence ID" value="NZ_JAGYPG010000001.1"/>
</dbReference>
<keyword evidence="1" id="KW-0472">Membrane</keyword>
<dbReference type="InterPro" id="IPR038728">
    <property type="entry name" value="YkvI-like"/>
</dbReference>
<feature type="transmembrane region" description="Helical" evidence="1">
    <location>
        <begin position="114"/>
        <end position="133"/>
    </location>
</feature>
<dbReference type="PANTHER" id="PTHR37814">
    <property type="entry name" value="CONSERVED MEMBRANE PROTEIN"/>
    <property type="match status" value="1"/>
</dbReference>
<dbReference type="AlphaFoldDB" id="A0A942TBK8"/>
<sequence length="346" mass="38365">MKKWTGALQVAAVYVGTVIGAGFATGREIVEFFTQYRFWGFISILIAGYLFIFLGTKIMIKAIDIQASSFEQFNEYLFGKILSKIMNVFIMIMLLGVCAVMLSGAEALFTEQLGFSHTIGSFVTIALALIVMALGVKGLFAVNTFVVPMLIFFNFILLYHSIENKQILTSLLHNPEGFISIKAIIAAFSYAAFNLALAQAVLVPVAVEINEKVIVKLGGWIGGALLTIILISSHIILTSLPNAILFEIPMAFIVKSAASSIYFIYLLIIYGEIFTSLIGNMYGLERQINRYISIGSIWIHGGIIVFVYMISRVNYGELLGILYPFFGYVSLIFLFILWLKPVRTKA</sequence>
<gene>
    <name evidence="2" type="ORF">KHA97_01710</name>
</gene>
<reference evidence="2 3" key="1">
    <citation type="submission" date="2021-05" db="EMBL/GenBank/DDBJ databases">
        <title>Novel Bacillus species.</title>
        <authorList>
            <person name="Liu G."/>
        </authorList>
    </citation>
    <scope>NUCLEOTIDE SEQUENCE [LARGE SCALE GENOMIC DNA]</scope>
    <source>
        <strain evidence="3">FJAT-49780</strain>
    </source>
</reference>
<feature type="transmembrane region" description="Helical" evidence="1">
    <location>
        <begin position="291"/>
        <end position="309"/>
    </location>
</feature>
<dbReference type="PANTHER" id="PTHR37814:SF1">
    <property type="entry name" value="MEMBRANE PROTEIN"/>
    <property type="match status" value="1"/>
</dbReference>
<feature type="transmembrane region" description="Helical" evidence="1">
    <location>
        <begin position="321"/>
        <end position="339"/>
    </location>
</feature>
<feature type="transmembrane region" description="Helical" evidence="1">
    <location>
        <begin position="217"/>
        <end position="237"/>
    </location>
</feature>
<keyword evidence="3" id="KW-1185">Reference proteome</keyword>
<feature type="transmembrane region" description="Helical" evidence="1">
    <location>
        <begin position="179"/>
        <end position="205"/>
    </location>
</feature>
<evidence type="ECO:0000313" key="3">
    <source>
        <dbReference type="Proteomes" id="UP000681414"/>
    </source>
</evidence>
<keyword evidence="1" id="KW-1133">Transmembrane helix</keyword>
<evidence type="ECO:0008006" key="4">
    <source>
        <dbReference type="Google" id="ProtNLM"/>
    </source>
</evidence>
<organism evidence="2 3">
    <name type="scientific">Lederbergia citri</name>
    <dbReference type="NCBI Taxonomy" id="2833580"/>
    <lineage>
        <taxon>Bacteria</taxon>
        <taxon>Bacillati</taxon>
        <taxon>Bacillota</taxon>
        <taxon>Bacilli</taxon>
        <taxon>Bacillales</taxon>
        <taxon>Bacillaceae</taxon>
        <taxon>Lederbergia</taxon>
    </lineage>
</organism>
<proteinExistence type="predicted"/>
<feature type="transmembrane region" description="Helical" evidence="1">
    <location>
        <begin position="36"/>
        <end position="60"/>
    </location>
</feature>
<feature type="transmembrane region" description="Helical" evidence="1">
    <location>
        <begin position="140"/>
        <end position="159"/>
    </location>
</feature>
<name>A0A942TBK8_9BACI</name>
<comment type="caution">
    <text evidence="2">The sequence shown here is derived from an EMBL/GenBank/DDBJ whole genome shotgun (WGS) entry which is preliminary data.</text>
</comment>
<feature type="transmembrane region" description="Helical" evidence="1">
    <location>
        <begin position="81"/>
        <end position="102"/>
    </location>
</feature>
<feature type="transmembrane region" description="Helical" evidence="1">
    <location>
        <begin position="257"/>
        <end position="279"/>
    </location>
</feature>
<protein>
    <recommendedName>
        <fullName evidence="4">Membrane protein YkvI</fullName>
    </recommendedName>
</protein>
<dbReference type="Proteomes" id="UP000681414">
    <property type="component" value="Unassembled WGS sequence"/>
</dbReference>
<keyword evidence="1" id="KW-0812">Transmembrane</keyword>
<evidence type="ECO:0000256" key="1">
    <source>
        <dbReference type="SAM" id="Phobius"/>
    </source>
</evidence>